<comment type="caution">
    <text evidence="2">The sequence shown here is derived from an EMBL/GenBank/DDBJ whole genome shotgun (WGS) entry which is preliminary data.</text>
</comment>
<feature type="non-terminal residue" evidence="2">
    <location>
        <position position="175"/>
    </location>
</feature>
<accession>A0A6G0TCP7</accession>
<protein>
    <submittedName>
        <fullName evidence="2">Uncharacterized protein</fullName>
    </submittedName>
</protein>
<sequence length="175" mass="19901">MYTLRAYYRRRRRRRRASQPPDNRLRGGPSLPPPPPEIPSKIRDRRLSVILFPRRGPASADVEFATASPALFGYTAPSSSSPPDNIFIPTRRRVLRTCSSSSYPPRTTIFQYVSTRSTCRPTAPSHRMTPTIQCFDDQSMQMPPASVLCNNMFFQENHHQLTSASDKTNSRPGKF</sequence>
<evidence type="ECO:0000313" key="2">
    <source>
        <dbReference type="EMBL" id="KAE9530572.1"/>
    </source>
</evidence>
<reference evidence="2 3" key="1">
    <citation type="submission" date="2019-08" db="EMBL/GenBank/DDBJ databases">
        <title>The genome of the soybean aphid Biotype 1, its phylome, world population structure and adaptation to the North American continent.</title>
        <authorList>
            <person name="Giordano R."/>
            <person name="Donthu R.K."/>
            <person name="Hernandez A.G."/>
            <person name="Wright C.L."/>
            <person name="Zimin A.V."/>
        </authorList>
    </citation>
    <scope>NUCLEOTIDE SEQUENCE [LARGE SCALE GENOMIC DNA]</scope>
    <source>
        <tissue evidence="2">Whole aphids</tissue>
    </source>
</reference>
<dbReference type="OrthoDB" id="6621341at2759"/>
<organism evidence="2 3">
    <name type="scientific">Aphis glycines</name>
    <name type="common">Soybean aphid</name>
    <dbReference type="NCBI Taxonomy" id="307491"/>
    <lineage>
        <taxon>Eukaryota</taxon>
        <taxon>Metazoa</taxon>
        <taxon>Ecdysozoa</taxon>
        <taxon>Arthropoda</taxon>
        <taxon>Hexapoda</taxon>
        <taxon>Insecta</taxon>
        <taxon>Pterygota</taxon>
        <taxon>Neoptera</taxon>
        <taxon>Paraneoptera</taxon>
        <taxon>Hemiptera</taxon>
        <taxon>Sternorrhyncha</taxon>
        <taxon>Aphidomorpha</taxon>
        <taxon>Aphidoidea</taxon>
        <taxon>Aphididae</taxon>
        <taxon>Aphidini</taxon>
        <taxon>Aphis</taxon>
        <taxon>Aphis</taxon>
    </lineage>
</organism>
<keyword evidence="3" id="KW-1185">Reference proteome</keyword>
<gene>
    <name evidence="2" type="ORF">AGLY_011034</name>
</gene>
<feature type="region of interest" description="Disordered" evidence="1">
    <location>
        <begin position="8"/>
        <end position="42"/>
    </location>
</feature>
<evidence type="ECO:0000313" key="3">
    <source>
        <dbReference type="Proteomes" id="UP000475862"/>
    </source>
</evidence>
<dbReference type="EMBL" id="VYZN01000042">
    <property type="protein sequence ID" value="KAE9530572.1"/>
    <property type="molecule type" value="Genomic_DNA"/>
</dbReference>
<evidence type="ECO:0000256" key="1">
    <source>
        <dbReference type="SAM" id="MobiDB-lite"/>
    </source>
</evidence>
<feature type="compositionally biased region" description="Basic residues" evidence="1">
    <location>
        <begin position="8"/>
        <end position="17"/>
    </location>
</feature>
<name>A0A6G0TCP7_APHGL</name>
<proteinExistence type="predicted"/>
<dbReference type="Proteomes" id="UP000475862">
    <property type="component" value="Unassembled WGS sequence"/>
</dbReference>
<dbReference type="AlphaFoldDB" id="A0A6G0TCP7"/>